<accession>K0SRM1</accession>
<keyword evidence="2" id="KW-1185">Reference proteome</keyword>
<name>K0SRM1_THAOC</name>
<dbReference type="AlphaFoldDB" id="K0SRM1"/>
<sequence>MGWLLRRQIPEPAVSHKLQRRLLLSYKLQHKTVFQPNRVGGFCVSAVSAGRDLHFRGIKVSRIVDSNGKKANEQRVPQSTFDQFCEPEGDAQARSLGPTSSLLFQVPRNYSGLSIAGYITLHWLRPTCGEMLDVTSS</sequence>
<dbReference type="EMBL" id="AGNL01010664">
    <property type="protein sequence ID" value="EJK68948.1"/>
    <property type="molecule type" value="Genomic_DNA"/>
</dbReference>
<evidence type="ECO:0000313" key="1">
    <source>
        <dbReference type="EMBL" id="EJK68948.1"/>
    </source>
</evidence>
<comment type="caution">
    <text evidence="1">The sequence shown here is derived from an EMBL/GenBank/DDBJ whole genome shotgun (WGS) entry which is preliminary data.</text>
</comment>
<organism evidence="1 2">
    <name type="scientific">Thalassiosira oceanica</name>
    <name type="common">Marine diatom</name>
    <dbReference type="NCBI Taxonomy" id="159749"/>
    <lineage>
        <taxon>Eukaryota</taxon>
        <taxon>Sar</taxon>
        <taxon>Stramenopiles</taxon>
        <taxon>Ochrophyta</taxon>
        <taxon>Bacillariophyta</taxon>
        <taxon>Coscinodiscophyceae</taxon>
        <taxon>Thalassiosirophycidae</taxon>
        <taxon>Thalassiosirales</taxon>
        <taxon>Thalassiosiraceae</taxon>
        <taxon>Thalassiosira</taxon>
    </lineage>
</organism>
<gene>
    <name evidence="1" type="ORF">THAOC_09847</name>
</gene>
<evidence type="ECO:0000313" key="2">
    <source>
        <dbReference type="Proteomes" id="UP000266841"/>
    </source>
</evidence>
<reference evidence="1 2" key="1">
    <citation type="journal article" date="2012" name="Genome Biol.">
        <title>Genome and low-iron response of an oceanic diatom adapted to chronic iron limitation.</title>
        <authorList>
            <person name="Lommer M."/>
            <person name="Specht M."/>
            <person name="Roy A.S."/>
            <person name="Kraemer L."/>
            <person name="Andreson R."/>
            <person name="Gutowska M.A."/>
            <person name="Wolf J."/>
            <person name="Bergner S.V."/>
            <person name="Schilhabel M.B."/>
            <person name="Klostermeier U.C."/>
            <person name="Beiko R.G."/>
            <person name="Rosenstiel P."/>
            <person name="Hippler M."/>
            <person name="Laroche J."/>
        </authorList>
    </citation>
    <scope>NUCLEOTIDE SEQUENCE [LARGE SCALE GENOMIC DNA]</scope>
    <source>
        <strain evidence="1 2">CCMP1005</strain>
    </source>
</reference>
<dbReference type="Proteomes" id="UP000266841">
    <property type="component" value="Unassembled WGS sequence"/>
</dbReference>
<protein>
    <submittedName>
        <fullName evidence="1">Uncharacterized protein</fullName>
    </submittedName>
</protein>
<proteinExistence type="predicted"/>